<dbReference type="EMBL" id="MU167232">
    <property type="protein sequence ID" value="KAG0148891.1"/>
    <property type="molecule type" value="Genomic_DNA"/>
</dbReference>
<keyword evidence="4" id="KW-1185">Reference proteome</keyword>
<keyword evidence="2" id="KW-0472">Membrane</keyword>
<evidence type="ECO:0000313" key="3">
    <source>
        <dbReference type="EMBL" id="KAG0148891.1"/>
    </source>
</evidence>
<gene>
    <name evidence="3" type="ORF">CROQUDRAFT_89715</name>
</gene>
<organism evidence="3 4">
    <name type="scientific">Cronartium quercuum f. sp. fusiforme G11</name>
    <dbReference type="NCBI Taxonomy" id="708437"/>
    <lineage>
        <taxon>Eukaryota</taxon>
        <taxon>Fungi</taxon>
        <taxon>Dikarya</taxon>
        <taxon>Basidiomycota</taxon>
        <taxon>Pucciniomycotina</taxon>
        <taxon>Pucciniomycetes</taxon>
        <taxon>Pucciniales</taxon>
        <taxon>Coleosporiaceae</taxon>
        <taxon>Cronartium</taxon>
    </lineage>
</organism>
<comment type="caution">
    <text evidence="3">The sequence shown here is derived from an EMBL/GenBank/DDBJ whole genome shotgun (WGS) entry which is preliminary data.</text>
</comment>
<evidence type="ECO:0000256" key="1">
    <source>
        <dbReference type="SAM" id="MobiDB-lite"/>
    </source>
</evidence>
<keyword evidence="2" id="KW-0812">Transmembrane</keyword>
<protein>
    <submittedName>
        <fullName evidence="3">Uncharacterized protein</fullName>
    </submittedName>
</protein>
<dbReference type="AlphaFoldDB" id="A0A9P6NST3"/>
<accession>A0A9P6NST3</accession>
<evidence type="ECO:0000313" key="4">
    <source>
        <dbReference type="Proteomes" id="UP000886653"/>
    </source>
</evidence>
<reference evidence="3" key="1">
    <citation type="submission" date="2013-11" db="EMBL/GenBank/DDBJ databases">
        <title>Genome sequence of the fusiform rust pathogen reveals effectors for host alternation and coevolution with pine.</title>
        <authorList>
            <consortium name="DOE Joint Genome Institute"/>
            <person name="Smith K."/>
            <person name="Pendleton A."/>
            <person name="Kubisiak T."/>
            <person name="Anderson C."/>
            <person name="Salamov A."/>
            <person name="Aerts A."/>
            <person name="Riley R."/>
            <person name="Clum A."/>
            <person name="Lindquist E."/>
            <person name="Ence D."/>
            <person name="Campbell M."/>
            <person name="Kronenberg Z."/>
            <person name="Feau N."/>
            <person name="Dhillon B."/>
            <person name="Hamelin R."/>
            <person name="Burleigh J."/>
            <person name="Smith J."/>
            <person name="Yandell M."/>
            <person name="Nelson C."/>
            <person name="Grigoriev I."/>
            <person name="Davis J."/>
        </authorList>
    </citation>
    <scope>NUCLEOTIDE SEQUENCE</scope>
    <source>
        <strain evidence="3">G11</strain>
    </source>
</reference>
<sequence>MNGYQAAASLVPRPRRAPSVTGSGYNLSESLFTLRGPLKSEAFEGTQAPLCTFQSTRRWEPSKQAHVVIAHIGIISTLIIDIEAQILAWSLANWN</sequence>
<keyword evidence="2" id="KW-1133">Transmembrane helix</keyword>
<name>A0A9P6NST3_9BASI</name>
<dbReference type="Proteomes" id="UP000886653">
    <property type="component" value="Unassembled WGS sequence"/>
</dbReference>
<proteinExistence type="predicted"/>
<feature type="region of interest" description="Disordered" evidence="1">
    <location>
        <begin position="1"/>
        <end position="22"/>
    </location>
</feature>
<evidence type="ECO:0000256" key="2">
    <source>
        <dbReference type="SAM" id="Phobius"/>
    </source>
</evidence>
<feature type="transmembrane region" description="Helical" evidence="2">
    <location>
        <begin position="67"/>
        <end position="92"/>
    </location>
</feature>